<sequence>MMKIPTDMKSFTELSPWWRTTVPTEIVLSGDGTAELLAKLKERGRRSFFIADGALREQPQFAEIFAQKDLFVFDATFSEPRTGDVDSLRALIKGLADEPDTVVGVGGGATMDLAKAVAICLENPEPAQRYQGYGLAMKKGADIWVLPALSGTGAEITPIAVLRGPEKKLGINNPYTEATVAVIDPQLSAGAPHFNRFFTMMDCYFHHYEIMMSRTSAPEAIEDAKDGLALSREVLSHDLSAYDLGLSIKSAMASVLGGSSTIGGRVGAAHAISYGLSNSAPHLPHSVAVTISMSVLEDIYPDGYADTRRFLKINGLEMPKASDYGIGAKDIEKMTHTALGMDKLWHSCFGDGWQETATADYMEKIYRRIIEE</sequence>
<dbReference type="PANTHER" id="PTHR11496">
    <property type="entry name" value="ALCOHOL DEHYDROGENASE"/>
    <property type="match status" value="1"/>
</dbReference>
<keyword evidence="1" id="KW-0560">Oxidoreductase</keyword>
<feature type="domain" description="Alcohol dehydrogenase iron-type/glycerol dehydrogenase GldA" evidence="2">
    <location>
        <begin position="23"/>
        <end position="185"/>
    </location>
</feature>
<accession>A0A1B2I2P9</accession>
<proteinExistence type="predicted"/>
<dbReference type="InterPro" id="IPR001670">
    <property type="entry name" value="ADH_Fe/GldA"/>
</dbReference>
<dbReference type="AlphaFoldDB" id="A0A1B2I2P9"/>
<evidence type="ECO:0000256" key="1">
    <source>
        <dbReference type="ARBA" id="ARBA00023002"/>
    </source>
</evidence>
<dbReference type="OrthoDB" id="323926at2"/>
<evidence type="ECO:0000313" key="3">
    <source>
        <dbReference type="EMBL" id="ANZ44248.1"/>
    </source>
</evidence>
<dbReference type="GO" id="GO:0046872">
    <property type="term" value="F:metal ion binding"/>
    <property type="evidence" value="ECO:0007669"/>
    <property type="project" value="InterPro"/>
</dbReference>
<evidence type="ECO:0000259" key="2">
    <source>
        <dbReference type="Pfam" id="PF00465"/>
    </source>
</evidence>
<dbReference type="STRING" id="1197717.BED41_03560"/>
<dbReference type="SUPFAM" id="SSF56796">
    <property type="entry name" value="Dehydroquinate synthase-like"/>
    <property type="match status" value="1"/>
</dbReference>
<dbReference type="GeneID" id="83056929"/>
<dbReference type="PANTHER" id="PTHR11496:SF104">
    <property type="entry name" value="3-DEOXY-ALPHA-D-MANNO-OCTULOSONATE 8-OXIDASE"/>
    <property type="match status" value="1"/>
</dbReference>
<gene>
    <name evidence="3" type="ORF">BED41_03560</name>
</gene>
<dbReference type="KEGG" id="cpor:BED41_03560"/>
<protein>
    <recommendedName>
        <fullName evidence="2">Alcohol dehydrogenase iron-type/glycerol dehydrogenase GldA domain-containing protein</fullName>
    </recommendedName>
</protein>
<dbReference type="GO" id="GO:0004022">
    <property type="term" value="F:alcohol dehydrogenase (NAD+) activity"/>
    <property type="evidence" value="ECO:0007669"/>
    <property type="project" value="TreeGrafter"/>
</dbReference>
<organism evidence="3 4">
    <name type="scientific">Cloacibacillus porcorum</name>
    <dbReference type="NCBI Taxonomy" id="1197717"/>
    <lineage>
        <taxon>Bacteria</taxon>
        <taxon>Thermotogati</taxon>
        <taxon>Synergistota</taxon>
        <taxon>Synergistia</taxon>
        <taxon>Synergistales</taxon>
        <taxon>Synergistaceae</taxon>
        <taxon>Cloacibacillus</taxon>
    </lineage>
</organism>
<keyword evidence="4" id="KW-1185">Reference proteome</keyword>
<dbReference type="Proteomes" id="UP000093044">
    <property type="component" value="Chromosome"/>
</dbReference>
<dbReference type="Gene3D" id="1.20.1090.10">
    <property type="entry name" value="Dehydroquinate synthase-like - alpha domain"/>
    <property type="match status" value="1"/>
</dbReference>
<dbReference type="Gene3D" id="3.40.50.1970">
    <property type="match status" value="1"/>
</dbReference>
<reference evidence="3" key="1">
    <citation type="submission" date="2016-08" db="EMBL/GenBank/DDBJ databases">
        <title>Complete genome of Cloacibacillus porcorum.</title>
        <authorList>
            <person name="Looft T."/>
            <person name="Bayles D.O."/>
            <person name="Alt D.P."/>
        </authorList>
    </citation>
    <scope>NUCLEOTIDE SEQUENCE [LARGE SCALE GENOMIC DNA]</scope>
    <source>
        <strain evidence="3">CL-84</strain>
    </source>
</reference>
<dbReference type="RefSeq" id="WP_066743188.1">
    <property type="nucleotide sequence ID" value="NZ_CP016757.1"/>
</dbReference>
<dbReference type="EMBL" id="CP016757">
    <property type="protein sequence ID" value="ANZ44248.1"/>
    <property type="molecule type" value="Genomic_DNA"/>
</dbReference>
<evidence type="ECO:0000313" key="4">
    <source>
        <dbReference type="Proteomes" id="UP000093044"/>
    </source>
</evidence>
<dbReference type="Pfam" id="PF00465">
    <property type="entry name" value="Fe-ADH"/>
    <property type="match status" value="1"/>
</dbReference>
<dbReference type="InterPro" id="IPR039697">
    <property type="entry name" value="Alcohol_dehydrogenase_Fe"/>
</dbReference>
<name>A0A1B2I2P9_9BACT</name>